<dbReference type="Proteomes" id="UP001597561">
    <property type="component" value="Unassembled WGS sequence"/>
</dbReference>
<evidence type="ECO:0000313" key="2">
    <source>
        <dbReference type="EMBL" id="MFD2912113.1"/>
    </source>
</evidence>
<sequence length="82" mass="9209">MTPGTQEVNQPTEGTDQLAEYYVMQLENDAEIIEKLDEILSAMDIVQAGSSAVWGYATVYIPLAIIVIYLWVTLMPFLGRLR</sequence>
<feature type="transmembrane region" description="Helical" evidence="1">
    <location>
        <begin position="53"/>
        <end position="78"/>
    </location>
</feature>
<dbReference type="EMBL" id="JBHUPG010000018">
    <property type="protein sequence ID" value="MFD2912113.1"/>
    <property type="molecule type" value="Genomic_DNA"/>
</dbReference>
<accession>A0ABW5ZJH8</accession>
<organism evidence="2 3">
    <name type="scientific">Jeotgalibacillus terrae</name>
    <dbReference type="NCBI Taxonomy" id="587735"/>
    <lineage>
        <taxon>Bacteria</taxon>
        <taxon>Bacillati</taxon>
        <taxon>Bacillota</taxon>
        <taxon>Bacilli</taxon>
        <taxon>Bacillales</taxon>
        <taxon>Caryophanaceae</taxon>
        <taxon>Jeotgalibacillus</taxon>
    </lineage>
</organism>
<dbReference type="RefSeq" id="WP_204731073.1">
    <property type="nucleotide sequence ID" value="NZ_JAFBDK010000040.1"/>
</dbReference>
<comment type="caution">
    <text evidence="2">The sequence shown here is derived from an EMBL/GenBank/DDBJ whole genome shotgun (WGS) entry which is preliminary data.</text>
</comment>
<keyword evidence="3" id="KW-1185">Reference proteome</keyword>
<keyword evidence="1" id="KW-0812">Transmembrane</keyword>
<keyword evidence="1" id="KW-1133">Transmembrane helix</keyword>
<keyword evidence="1" id="KW-0472">Membrane</keyword>
<proteinExistence type="predicted"/>
<evidence type="ECO:0000256" key="1">
    <source>
        <dbReference type="SAM" id="Phobius"/>
    </source>
</evidence>
<evidence type="ECO:0000313" key="3">
    <source>
        <dbReference type="Proteomes" id="UP001597561"/>
    </source>
</evidence>
<protein>
    <submittedName>
        <fullName evidence="2">Uncharacterized protein</fullName>
    </submittedName>
</protein>
<name>A0ABW5ZJH8_9BACL</name>
<reference evidence="3" key="1">
    <citation type="journal article" date="2019" name="Int. J. Syst. Evol. Microbiol.">
        <title>The Global Catalogue of Microorganisms (GCM) 10K type strain sequencing project: providing services to taxonomists for standard genome sequencing and annotation.</title>
        <authorList>
            <consortium name="The Broad Institute Genomics Platform"/>
            <consortium name="The Broad Institute Genome Sequencing Center for Infectious Disease"/>
            <person name="Wu L."/>
            <person name="Ma J."/>
        </authorList>
    </citation>
    <scope>NUCLEOTIDE SEQUENCE [LARGE SCALE GENOMIC DNA]</scope>
    <source>
        <strain evidence="3">KCTC 13528</strain>
    </source>
</reference>
<gene>
    <name evidence="2" type="ORF">ACFS5P_09505</name>
</gene>